<sequence length="212" mass="24793">MSVKCLMPQFIARCLEEIGLEGRCGMPLRELLDVMDPQNDVEYRRYAWHVLRSMENQLHFHVMWPVENEKDTSSAIDKKPVFGTKRNHGAIPRRKRKWKTTLLNSQNCESSKIKTRLVEDTDRTPKRHKHKNQPLQPVLPSMRRIAAQKQRRRLSDADSDRRDKADNDSRLRTRRQGSRGDGDGQVVIVKEIDNIKTKIVMVKDDGSLEKQR</sequence>
<dbReference type="EMBL" id="CANTFM010000626">
    <property type="protein sequence ID" value="CAI5726657.1"/>
    <property type="molecule type" value="Genomic_DNA"/>
</dbReference>
<gene>
    <name evidence="2" type="ORF">PDE001_LOCUS3633</name>
</gene>
<name>A0AAV0TSE4_9STRA</name>
<organism evidence="2 3">
    <name type="scientific">Peronospora destructor</name>
    <dbReference type="NCBI Taxonomy" id="86335"/>
    <lineage>
        <taxon>Eukaryota</taxon>
        <taxon>Sar</taxon>
        <taxon>Stramenopiles</taxon>
        <taxon>Oomycota</taxon>
        <taxon>Peronosporomycetes</taxon>
        <taxon>Peronosporales</taxon>
        <taxon>Peronosporaceae</taxon>
        <taxon>Peronospora</taxon>
    </lineage>
</organism>
<accession>A0AAV0TSE4</accession>
<feature type="compositionally biased region" description="Basic and acidic residues" evidence="1">
    <location>
        <begin position="153"/>
        <end position="171"/>
    </location>
</feature>
<reference evidence="2" key="1">
    <citation type="submission" date="2022-12" db="EMBL/GenBank/DDBJ databases">
        <authorList>
            <person name="Webb A."/>
        </authorList>
    </citation>
    <scope>NUCLEOTIDE SEQUENCE</scope>
    <source>
        <strain evidence="2">Pd1</strain>
    </source>
</reference>
<proteinExistence type="predicted"/>
<evidence type="ECO:0000313" key="3">
    <source>
        <dbReference type="Proteomes" id="UP001162029"/>
    </source>
</evidence>
<evidence type="ECO:0000256" key="1">
    <source>
        <dbReference type="SAM" id="MobiDB-lite"/>
    </source>
</evidence>
<dbReference type="Proteomes" id="UP001162029">
    <property type="component" value="Unassembled WGS sequence"/>
</dbReference>
<comment type="caution">
    <text evidence="2">The sequence shown here is derived from an EMBL/GenBank/DDBJ whole genome shotgun (WGS) entry which is preliminary data.</text>
</comment>
<protein>
    <submittedName>
        <fullName evidence="2">Uncharacterized protein</fullName>
    </submittedName>
</protein>
<keyword evidence="3" id="KW-1185">Reference proteome</keyword>
<feature type="region of interest" description="Disordered" evidence="1">
    <location>
        <begin position="113"/>
        <end position="185"/>
    </location>
</feature>
<dbReference type="AlphaFoldDB" id="A0AAV0TSE4"/>
<evidence type="ECO:0000313" key="2">
    <source>
        <dbReference type="EMBL" id="CAI5726657.1"/>
    </source>
</evidence>